<dbReference type="STRING" id="869754.A0A1A0HHL3"/>
<reference evidence="2 3" key="1">
    <citation type="submission" date="2016-05" db="EMBL/GenBank/DDBJ databases">
        <title>Comparative genomics of biotechnologically important yeasts.</title>
        <authorList>
            <consortium name="DOE Joint Genome Institute"/>
            <person name="Riley R."/>
            <person name="Haridas S."/>
            <person name="Wolfe K.H."/>
            <person name="Lopes M.R."/>
            <person name="Hittinger C.T."/>
            <person name="Goker M."/>
            <person name="Salamov A."/>
            <person name="Wisecaver J."/>
            <person name="Long T.M."/>
            <person name="Aerts A.L."/>
            <person name="Barry K."/>
            <person name="Choi C."/>
            <person name="Clum A."/>
            <person name="Coughlan A.Y."/>
            <person name="Deshpande S."/>
            <person name="Douglass A.P."/>
            <person name="Hanson S.J."/>
            <person name="Klenk H.-P."/>
            <person name="LaButti K."/>
            <person name="Lapidus A."/>
            <person name="Lindquist E."/>
            <person name="Lipzen A."/>
            <person name="Meier-kolthoff J.P."/>
            <person name="Ohm R.A."/>
            <person name="Otillar R.P."/>
            <person name="Pangilinan J."/>
            <person name="Peng Y."/>
            <person name="Rokas A."/>
            <person name="Rosa C.A."/>
            <person name="Scheuner C."/>
            <person name="Sibirny A.A."/>
            <person name="Slot J.C."/>
            <person name="Stielow J.B."/>
            <person name="Sun H."/>
            <person name="Kurtzman C.P."/>
            <person name="Blackwell M."/>
            <person name="Grigoriev I.V."/>
            <person name="Jeffries T.W."/>
        </authorList>
    </citation>
    <scope>NUCLEOTIDE SEQUENCE [LARGE SCALE GENOMIC DNA]</scope>
    <source>
        <strain evidence="2 3">NRRL YB-4993</strain>
    </source>
</reference>
<protein>
    <recommendedName>
        <fullName evidence="1">DUF7082 domain-containing protein</fullName>
    </recommendedName>
</protein>
<evidence type="ECO:0000313" key="3">
    <source>
        <dbReference type="Proteomes" id="UP000092555"/>
    </source>
</evidence>
<organism evidence="2 3">
    <name type="scientific">Metschnikowia bicuspidata var. bicuspidata NRRL YB-4993</name>
    <dbReference type="NCBI Taxonomy" id="869754"/>
    <lineage>
        <taxon>Eukaryota</taxon>
        <taxon>Fungi</taxon>
        <taxon>Dikarya</taxon>
        <taxon>Ascomycota</taxon>
        <taxon>Saccharomycotina</taxon>
        <taxon>Pichiomycetes</taxon>
        <taxon>Metschnikowiaceae</taxon>
        <taxon>Metschnikowia</taxon>
    </lineage>
</organism>
<dbReference type="EMBL" id="LXTC01000001">
    <property type="protein sequence ID" value="OBA23495.1"/>
    <property type="molecule type" value="Genomic_DNA"/>
</dbReference>
<dbReference type="RefSeq" id="XP_018713976.1">
    <property type="nucleotide sequence ID" value="XM_018854869.1"/>
</dbReference>
<dbReference type="Pfam" id="PF23305">
    <property type="entry name" value="DUF7082"/>
    <property type="match status" value="1"/>
</dbReference>
<name>A0A1A0HHL3_9ASCO</name>
<dbReference type="PANTHER" id="PTHR39463">
    <property type="entry name" value="MEDUSA"/>
    <property type="match status" value="1"/>
</dbReference>
<evidence type="ECO:0000259" key="1">
    <source>
        <dbReference type="Pfam" id="PF23305"/>
    </source>
</evidence>
<dbReference type="OrthoDB" id="1751210at2759"/>
<sequence length="183" mass="20967">LIRTSRLSPDYIRENLDKINVPIKLKTDRSFGQMETDWTEEEVSNERRLVSLHISRESVTTFNICFSPVAPGAVAKDNTDLIISCIRWEEKDVMVVTSVDIILVLEALVGESFSVDEKSRIRRNLQFLKPSNIARATCGRLFSSLMAMDNPRPRNIEKDVKVFRWSNFFDALNKVLSKFSANP</sequence>
<feature type="domain" description="DUF7082" evidence="1">
    <location>
        <begin position="23"/>
        <end position="176"/>
    </location>
</feature>
<proteinExistence type="predicted"/>
<gene>
    <name evidence="2" type="ORF">METBIDRAFT_19569</name>
</gene>
<dbReference type="AlphaFoldDB" id="A0A1A0HHL3"/>
<accession>A0A1A0HHL3</accession>
<dbReference type="GeneID" id="30027845"/>
<dbReference type="Proteomes" id="UP000092555">
    <property type="component" value="Unassembled WGS sequence"/>
</dbReference>
<feature type="non-terminal residue" evidence="2">
    <location>
        <position position="183"/>
    </location>
</feature>
<dbReference type="PANTHER" id="PTHR39463:SF1">
    <property type="entry name" value="MEDUSA"/>
    <property type="match status" value="1"/>
</dbReference>
<keyword evidence="3" id="KW-1185">Reference proteome</keyword>
<feature type="non-terminal residue" evidence="2">
    <location>
        <position position="1"/>
    </location>
</feature>
<dbReference type="GO" id="GO:0005634">
    <property type="term" value="C:nucleus"/>
    <property type="evidence" value="ECO:0007669"/>
    <property type="project" value="TreeGrafter"/>
</dbReference>
<comment type="caution">
    <text evidence="2">The sequence shown here is derived from an EMBL/GenBank/DDBJ whole genome shotgun (WGS) entry which is preliminary data.</text>
</comment>
<evidence type="ECO:0000313" key="2">
    <source>
        <dbReference type="EMBL" id="OBA23495.1"/>
    </source>
</evidence>
<dbReference type="InterPro" id="IPR055509">
    <property type="entry name" value="DUF7082"/>
</dbReference>